<proteinExistence type="predicted"/>
<gene>
    <name evidence="2" type="ORF">AVDCRST_MAG40-3504</name>
</gene>
<protein>
    <submittedName>
        <fullName evidence="2">Uncharacterized protein</fullName>
    </submittedName>
</protein>
<evidence type="ECO:0000256" key="1">
    <source>
        <dbReference type="SAM" id="SignalP"/>
    </source>
</evidence>
<dbReference type="EMBL" id="CADCTX010000964">
    <property type="protein sequence ID" value="CAA9361459.1"/>
    <property type="molecule type" value="Genomic_DNA"/>
</dbReference>
<accession>A0A6J4MQ84</accession>
<name>A0A6J4MQ84_9BACT</name>
<evidence type="ECO:0000313" key="2">
    <source>
        <dbReference type="EMBL" id="CAA9361459.1"/>
    </source>
</evidence>
<organism evidence="2">
    <name type="scientific">uncultured Gemmatimonadaceae bacterium</name>
    <dbReference type="NCBI Taxonomy" id="246130"/>
    <lineage>
        <taxon>Bacteria</taxon>
        <taxon>Pseudomonadati</taxon>
        <taxon>Gemmatimonadota</taxon>
        <taxon>Gemmatimonadia</taxon>
        <taxon>Gemmatimonadales</taxon>
        <taxon>Gemmatimonadaceae</taxon>
        <taxon>environmental samples</taxon>
    </lineage>
</organism>
<sequence>MPLRRPFIAAAALVAPAVLGAQAPVYRRALSDTVRFREVTTTEAVIRTPGGATPLTSTQSSLVAVAYLPNDSARAWYEELMLEASSSHVTEHPTTTAALRKPFTLRLDSRGRAQTLAAPDFPAALNRIADLRHQFDDFFLRLPAAPLRRGLAWSDTVSRADSTPGGGYSQQRSVARYRVERDTVVQGTKGLVISMEQDVRLVTGGPIEGQPVTAESVLEGPDRGLFVFAASEGRLLGRTHGGNLKGSVTLKGGPKPVVVPQTFTYKSTLEPATVSAAALSVGEAMRRFAIAPTTLGASCTGLTGAGQPMLLSPTQASKWADIYGVLVGWFGREEMPEPDDVQWMSAANYAAGGGGRPAIVAVQFRDSSRAAAAEQQLVRRAAARRDWSIARRGVVVTMVNAPTALPAACRTEITGRVARELGR</sequence>
<reference evidence="2" key="1">
    <citation type="submission" date="2020-02" db="EMBL/GenBank/DDBJ databases">
        <authorList>
            <person name="Meier V. D."/>
        </authorList>
    </citation>
    <scope>NUCLEOTIDE SEQUENCE</scope>
    <source>
        <strain evidence="2">AVDCRST_MAG40</strain>
    </source>
</reference>
<keyword evidence="1" id="KW-0732">Signal</keyword>
<feature type="signal peptide" evidence="1">
    <location>
        <begin position="1"/>
        <end position="23"/>
    </location>
</feature>
<dbReference type="AlphaFoldDB" id="A0A6J4MQ84"/>
<feature type="chain" id="PRO_5026829651" evidence="1">
    <location>
        <begin position="24"/>
        <end position="423"/>
    </location>
</feature>